<comment type="caution">
    <text evidence="1">The sequence shown here is derived from an EMBL/GenBank/DDBJ whole genome shotgun (WGS) entry which is preliminary data.</text>
</comment>
<evidence type="ECO:0000313" key="1">
    <source>
        <dbReference type="EMBL" id="MFB2716840.1"/>
    </source>
</evidence>
<sequence length="118" mass="13291">MEFRRRHNMAYATLQAFASMQTVGIVTEDGIELYHWLGVADRRILRLVPGLKSVLLDIEAWRTMILEPYKRLGSGVYIVVAFIGDGRVVGVMEGRQPMVRVLSSKPDALGRSFGHDTE</sequence>
<gene>
    <name evidence="1" type="ORF">ACE05E_15270</name>
</gene>
<dbReference type="Proteomes" id="UP001576762">
    <property type="component" value="Unassembled WGS sequence"/>
</dbReference>
<organism evidence="1 2">
    <name type="scientific">Marinobacter shengliensis</name>
    <dbReference type="NCBI Taxonomy" id="1389223"/>
    <lineage>
        <taxon>Bacteria</taxon>
        <taxon>Pseudomonadati</taxon>
        <taxon>Pseudomonadota</taxon>
        <taxon>Gammaproteobacteria</taxon>
        <taxon>Pseudomonadales</taxon>
        <taxon>Marinobacteraceae</taxon>
        <taxon>Marinobacter</taxon>
    </lineage>
</organism>
<name>A0ABV4W9H3_9GAMM</name>
<reference evidence="1 2" key="1">
    <citation type="submission" date="2024-09" db="EMBL/GenBank/DDBJ databases">
        <title>Draft genome sequences of 6 high pH adapted Marinobacter shengliensis sp. isolated from Mariana forearc serpentinite mud volcanoes.</title>
        <authorList>
            <person name="Elkassas S."/>
            <person name="Serres M."/>
            <person name="Michael N."/>
            <person name="Amina P."/>
            <person name="Teodora Z."/>
            <person name="Julie H."/>
        </authorList>
    </citation>
    <scope>NUCLEOTIDE SEQUENCE [LARGE SCALE GENOMIC DNA]</scope>
    <source>
        <strain evidence="1 2">EB4</strain>
    </source>
</reference>
<evidence type="ECO:0000313" key="2">
    <source>
        <dbReference type="Proteomes" id="UP001576762"/>
    </source>
</evidence>
<proteinExistence type="predicted"/>
<keyword evidence="2" id="KW-1185">Reference proteome</keyword>
<dbReference type="EMBL" id="JBHFLD010000023">
    <property type="protein sequence ID" value="MFB2716840.1"/>
    <property type="molecule type" value="Genomic_DNA"/>
</dbReference>
<protein>
    <submittedName>
        <fullName evidence="1">Uncharacterized protein</fullName>
    </submittedName>
</protein>
<accession>A0ABV4W9H3</accession>